<dbReference type="Pfam" id="PF18052">
    <property type="entry name" value="Rx_N"/>
    <property type="match status" value="1"/>
</dbReference>
<dbReference type="InterPro" id="IPR032675">
    <property type="entry name" value="LRR_dom_sf"/>
</dbReference>
<dbReference type="GO" id="GO:0051707">
    <property type="term" value="P:response to other organism"/>
    <property type="evidence" value="ECO:0007669"/>
    <property type="project" value="UniProtKB-ARBA"/>
</dbReference>
<feature type="domain" description="Disease resistance protein winged helix" evidence="9">
    <location>
        <begin position="436"/>
        <end position="506"/>
    </location>
</feature>
<evidence type="ECO:0000259" key="7">
    <source>
        <dbReference type="Pfam" id="PF00931"/>
    </source>
</evidence>
<dbReference type="InterPro" id="IPR036388">
    <property type="entry name" value="WH-like_DNA-bd_sf"/>
</dbReference>
<dbReference type="FunFam" id="1.10.10.10:FF:000322">
    <property type="entry name" value="Probable disease resistance protein At1g63360"/>
    <property type="match status" value="1"/>
</dbReference>
<evidence type="ECO:0000256" key="6">
    <source>
        <dbReference type="SAM" id="MobiDB-lite"/>
    </source>
</evidence>
<keyword evidence="12" id="KW-1185">Reference proteome</keyword>
<dbReference type="InterPro" id="IPR041118">
    <property type="entry name" value="Rx_N"/>
</dbReference>
<dbReference type="Gene3D" id="3.80.10.10">
    <property type="entry name" value="Ribonuclease Inhibitor"/>
    <property type="match status" value="3"/>
</dbReference>
<evidence type="ECO:0000256" key="1">
    <source>
        <dbReference type="ARBA" id="ARBA00022614"/>
    </source>
</evidence>
<keyword evidence="1" id="KW-0433">Leucine-rich repeat</keyword>
<dbReference type="PRINTS" id="PR00364">
    <property type="entry name" value="DISEASERSIST"/>
</dbReference>
<evidence type="ECO:0000256" key="3">
    <source>
        <dbReference type="ARBA" id="ARBA00022741"/>
    </source>
</evidence>
<reference evidence="11" key="1">
    <citation type="submission" date="2020-03" db="EMBL/GenBank/DDBJ databases">
        <title>A high-quality chromosome-level genome assembly of a woody plant with both climbing and erect habits, Rhamnella rubrinervis.</title>
        <authorList>
            <person name="Lu Z."/>
            <person name="Yang Y."/>
            <person name="Zhu X."/>
            <person name="Sun Y."/>
        </authorList>
    </citation>
    <scope>NUCLEOTIDE SEQUENCE</scope>
    <source>
        <strain evidence="11">BYM</strain>
        <tissue evidence="11">Leaf</tissue>
    </source>
</reference>
<accession>A0A8K0HFM0</accession>
<dbReference type="Proteomes" id="UP000796880">
    <property type="component" value="Unassembled WGS sequence"/>
</dbReference>
<dbReference type="Gene3D" id="3.40.50.300">
    <property type="entry name" value="P-loop containing nucleotide triphosphate hydrolases"/>
    <property type="match status" value="1"/>
</dbReference>
<dbReference type="GO" id="GO:0043531">
    <property type="term" value="F:ADP binding"/>
    <property type="evidence" value="ECO:0007669"/>
    <property type="project" value="InterPro"/>
</dbReference>
<dbReference type="SUPFAM" id="SSF52540">
    <property type="entry name" value="P-loop containing nucleoside triphosphate hydrolases"/>
    <property type="match status" value="1"/>
</dbReference>
<comment type="caution">
    <text evidence="11">The sequence shown here is derived from an EMBL/GenBank/DDBJ whole genome shotgun (WGS) entry which is preliminary data.</text>
</comment>
<evidence type="ECO:0000313" key="12">
    <source>
        <dbReference type="Proteomes" id="UP000796880"/>
    </source>
</evidence>
<evidence type="ECO:0000259" key="8">
    <source>
        <dbReference type="Pfam" id="PF18052"/>
    </source>
</evidence>
<dbReference type="AlphaFoldDB" id="A0A8K0HFM0"/>
<dbReference type="SUPFAM" id="SSF52058">
    <property type="entry name" value="L domain-like"/>
    <property type="match status" value="1"/>
</dbReference>
<dbReference type="EMBL" id="VOIH02000003">
    <property type="protein sequence ID" value="KAF3450868.1"/>
    <property type="molecule type" value="Genomic_DNA"/>
</dbReference>
<keyword evidence="5" id="KW-0067">ATP-binding</keyword>
<sequence length="1164" mass="132930">MADPVVGSISSAIVRVTVQKASSFVAKEFLAFYHVKEDIEKLRTMLPEIVARVEYVEGCLFTSSRHLMLKNWLEKLIVATYDAQDLMASWAAEYHMWKMKKQVQKLHLPFAATSFLYQYRKSCELRELVERLERILQEGRQDDQMNRGLSMRRDEPRNSPKETGSLSNKLVVGRENDVENIIKLLIPGEETSDGGDISVIPILGMGGVGKTTLAQLVKNDDRVSGYFQTKIWVSVNDTFDLNRIFKQIIAEETKLDTNLLYPDQLQKRVVDILVNKDGRFLLVLDDIWNHNYMDWQPLEDIIRRGHKGSRVLVTSRITQVSRIMGARAPYCLQCFDNNESWSLFEKIVFEENGFTDGERAEFEAYGREIVSKCKGLPLAVKQMGGLLRGESELQNWKNIMQSEIWELENDSILPALRLSYNQLSSDLKQCFAYCSLFPKAYTFDKNELIKLWMAEEFLQTKRKEKTEDIGSRYFNDLVMRFFFESSSNVSDDSSRYTMHDLIHDLAKSVSRSFYSQVQDKDASSLQMSLRHVSLLCKDVEQPTSDIINKSKKLRTLLFPVEHMKDFVSAQQMILNSLQYIRVLDLSSSTLQILPRSIENLKLLRYLNLSRTEIKKLPNSVCRLYNLETLKLLGCPWLFKLPQNLSDLTNLRYLELDEMFWFKVSRLPPKMGRLTNLHTLHVFLVGQSTGYRLEELKNMVYLTGTLRMSKLENAVDAVDAKLKDKERIQKVVYEWSKVNVNMQHNADEEKVLEELQPHANVKEIGIFHYTGNELPTWMGNGQLQNLVTVSLKHCTYSKILCLGNQPNLKNVRLKNMKQLEEWQGEYPSMINLKISDCPKLTKLPHSFPMLGVLKIEKCDLLDTIPLAPRIHFMTLVDNAVLKHWSEGIIVNQLPELLRLPEDLHPQKLEISGCMSLSALPDDKHAVRLQHLALDACSDDTLLKMIPKSETLYSLVISKISNVRFLPRWPSLPNLKTLYIRDWEDLESLSNQGNTLVHAFTSLQLLSIRNCPKLLDLPQEGLPTTLQYLSIGSCATLQSFGPSADVLKKLTSLSDIYIEDCPALQSLPEDGLPDSLQHLSIHGCDSLEEHCRKGDGDLPKITHVPDVEMDPVSSNNASSSSSSSPLASCYSHLKMPCGSEVTLLREVCGYLHCKPSGDTTPPTRDT</sequence>
<dbReference type="InterPro" id="IPR027417">
    <property type="entry name" value="P-loop_NTPase"/>
</dbReference>
<feature type="region of interest" description="Disordered" evidence="6">
    <location>
        <begin position="143"/>
        <end position="167"/>
    </location>
</feature>
<feature type="domain" description="Disease resistance N-terminal" evidence="8">
    <location>
        <begin position="13"/>
        <end position="98"/>
    </location>
</feature>
<dbReference type="GO" id="GO:0005524">
    <property type="term" value="F:ATP binding"/>
    <property type="evidence" value="ECO:0007669"/>
    <property type="project" value="UniProtKB-KW"/>
</dbReference>
<feature type="domain" description="R13L1/DRL21-like LRR repeat region" evidence="10">
    <location>
        <begin position="692"/>
        <end position="815"/>
    </location>
</feature>
<dbReference type="Gene3D" id="1.20.5.4130">
    <property type="match status" value="1"/>
</dbReference>
<feature type="compositionally biased region" description="Low complexity" evidence="6">
    <location>
        <begin position="1111"/>
        <end position="1121"/>
    </location>
</feature>
<evidence type="ECO:0000259" key="10">
    <source>
        <dbReference type="Pfam" id="PF25019"/>
    </source>
</evidence>
<dbReference type="GO" id="GO:0006952">
    <property type="term" value="P:defense response"/>
    <property type="evidence" value="ECO:0007669"/>
    <property type="project" value="UniProtKB-KW"/>
</dbReference>
<dbReference type="InterPro" id="IPR058922">
    <property type="entry name" value="WHD_DRP"/>
</dbReference>
<dbReference type="Pfam" id="PF00931">
    <property type="entry name" value="NB-ARC"/>
    <property type="match status" value="1"/>
</dbReference>
<keyword evidence="3" id="KW-0547">Nucleotide-binding</keyword>
<dbReference type="Pfam" id="PF25019">
    <property type="entry name" value="LRR_R13L1-DRL21"/>
    <property type="match status" value="1"/>
</dbReference>
<feature type="region of interest" description="Disordered" evidence="6">
    <location>
        <begin position="1096"/>
        <end position="1121"/>
    </location>
</feature>
<dbReference type="PANTHER" id="PTHR36766:SF70">
    <property type="entry name" value="DISEASE RESISTANCE PROTEIN RGA4"/>
    <property type="match status" value="1"/>
</dbReference>
<keyword evidence="2" id="KW-0677">Repeat</keyword>
<dbReference type="Gene3D" id="1.10.10.10">
    <property type="entry name" value="Winged helix-like DNA-binding domain superfamily/Winged helix DNA-binding domain"/>
    <property type="match status" value="1"/>
</dbReference>
<dbReference type="InterPro" id="IPR002182">
    <property type="entry name" value="NB-ARC"/>
</dbReference>
<organism evidence="11 12">
    <name type="scientific">Rhamnella rubrinervis</name>
    <dbReference type="NCBI Taxonomy" id="2594499"/>
    <lineage>
        <taxon>Eukaryota</taxon>
        <taxon>Viridiplantae</taxon>
        <taxon>Streptophyta</taxon>
        <taxon>Embryophyta</taxon>
        <taxon>Tracheophyta</taxon>
        <taxon>Spermatophyta</taxon>
        <taxon>Magnoliopsida</taxon>
        <taxon>eudicotyledons</taxon>
        <taxon>Gunneridae</taxon>
        <taxon>Pentapetalae</taxon>
        <taxon>rosids</taxon>
        <taxon>fabids</taxon>
        <taxon>Rosales</taxon>
        <taxon>Rhamnaceae</taxon>
        <taxon>rhamnoid group</taxon>
        <taxon>Rhamneae</taxon>
        <taxon>Rhamnella</taxon>
    </lineage>
</organism>
<dbReference type="InterPro" id="IPR056789">
    <property type="entry name" value="LRR_R13L1-DRL21"/>
</dbReference>
<keyword evidence="4" id="KW-0611">Plant defense</keyword>
<feature type="domain" description="NB-ARC" evidence="7">
    <location>
        <begin position="175"/>
        <end position="351"/>
    </location>
</feature>
<evidence type="ECO:0000256" key="4">
    <source>
        <dbReference type="ARBA" id="ARBA00022821"/>
    </source>
</evidence>
<proteinExistence type="predicted"/>
<dbReference type="OrthoDB" id="1660289at2759"/>
<gene>
    <name evidence="11" type="ORF">FNV43_RR06957</name>
</gene>
<protein>
    <submittedName>
        <fullName evidence="11">Uncharacterized protein</fullName>
    </submittedName>
</protein>
<evidence type="ECO:0000259" key="9">
    <source>
        <dbReference type="Pfam" id="PF23559"/>
    </source>
</evidence>
<dbReference type="SUPFAM" id="SSF52047">
    <property type="entry name" value="RNI-like"/>
    <property type="match status" value="1"/>
</dbReference>
<evidence type="ECO:0000256" key="5">
    <source>
        <dbReference type="ARBA" id="ARBA00022840"/>
    </source>
</evidence>
<dbReference type="Pfam" id="PF23559">
    <property type="entry name" value="WHD_DRP"/>
    <property type="match status" value="1"/>
</dbReference>
<evidence type="ECO:0000256" key="2">
    <source>
        <dbReference type="ARBA" id="ARBA00022737"/>
    </source>
</evidence>
<evidence type="ECO:0000313" key="11">
    <source>
        <dbReference type="EMBL" id="KAF3450868.1"/>
    </source>
</evidence>
<dbReference type="PANTHER" id="PTHR36766">
    <property type="entry name" value="PLANT BROAD-SPECTRUM MILDEW RESISTANCE PROTEIN RPW8"/>
    <property type="match status" value="1"/>
</dbReference>
<feature type="compositionally biased region" description="Basic and acidic residues" evidence="6">
    <location>
        <begin position="143"/>
        <end position="160"/>
    </location>
</feature>
<name>A0A8K0HFM0_9ROSA</name>